<protein>
    <submittedName>
        <fullName evidence="1">Uncharacterized protein</fullName>
    </submittedName>
</protein>
<comment type="caution">
    <text evidence="1">The sequence shown here is derived from an EMBL/GenBank/DDBJ whole genome shotgun (WGS) entry which is preliminary data.</text>
</comment>
<evidence type="ECO:0000313" key="2">
    <source>
        <dbReference type="Proteomes" id="UP001168540"/>
    </source>
</evidence>
<organism evidence="1 2">
    <name type="scientific">Crenobacter oryzisoli</name>
    <dbReference type="NCBI Taxonomy" id="3056844"/>
    <lineage>
        <taxon>Bacteria</taxon>
        <taxon>Pseudomonadati</taxon>
        <taxon>Pseudomonadota</taxon>
        <taxon>Betaproteobacteria</taxon>
        <taxon>Neisseriales</taxon>
        <taxon>Neisseriaceae</taxon>
        <taxon>Crenobacter</taxon>
    </lineage>
</organism>
<reference evidence="1" key="1">
    <citation type="submission" date="2023-06" db="EMBL/GenBank/DDBJ databases">
        <authorList>
            <person name="Zhang S."/>
        </authorList>
    </citation>
    <scope>NUCLEOTIDE SEQUENCE</scope>
    <source>
        <strain evidence="1">SG2303</strain>
    </source>
</reference>
<proteinExistence type="predicted"/>
<sequence length="169" mass="18532">MLIVWVVFAVKDYVHRQHCSGGRLETTPVDRRGWLCVFISIILRLTHSLTGAKMLIAKFDADLLLGEGPEAVGLLPESEVKGLQLAAGQQGYQVGSGLRAFLLAETLSLAHAFIHNEEVSYDLFTDQVGLDLELDDVLVEDGLVKMTWRSYGAIVLAAKFEASLLGFTL</sequence>
<dbReference type="EMBL" id="JAUEDK010000090">
    <property type="protein sequence ID" value="MDN0077733.1"/>
    <property type="molecule type" value="Genomic_DNA"/>
</dbReference>
<gene>
    <name evidence="1" type="ORF">QU481_23280</name>
</gene>
<accession>A0ABT7XVA1</accession>
<name>A0ABT7XVA1_9NEIS</name>
<keyword evidence="2" id="KW-1185">Reference proteome</keyword>
<dbReference type="Proteomes" id="UP001168540">
    <property type="component" value="Unassembled WGS sequence"/>
</dbReference>
<evidence type="ECO:0000313" key="1">
    <source>
        <dbReference type="EMBL" id="MDN0077733.1"/>
    </source>
</evidence>
<dbReference type="RefSeq" id="WP_289832343.1">
    <property type="nucleotide sequence ID" value="NZ_JAUEDK010000090.1"/>
</dbReference>